<keyword evidence="2" id="KW-0732">Signal</keyword>
<dbReference type="SUPFAM" id="SSF53474">
    <property type="entry name" value="alpha/beta-Hydrolases"/>
    <property type="match status" value="1"/>
</dbReference>
<dbReference type="Gene3D" id="3.40.50.1820">
    <property type="entry name" value="alpha/beta hydrolase"/>
    <property type="match status" value="1"/>
</dbReference>
<evidence type="ECO:0000256" key="3">
    <source>
        <dbReference type="ARBA" id="ARBA00022801"/>
    </source>
</evidence>
<dbReference type="GO" id="GO:0016787">
    <property type="term" value="F:hydrolase activity"/>
    <property type="evidence" value="ECO:0007669"/>
    <property type="project" value="UniProtKB-KW"/>
</dbReference>
<evidence type="ECO:0000256" key="4">
    <source>
        <dbReference type="SAM" id="MobiDB-lite"/>
    </source>
</evidence>
<evidence type="ECO:0000256" key="2">
    <source>
        <dbReference type="ARBA" id="ARBA00022729"/>
    </source>
</evidence>
<keyword evidence="7" id="KW-1185">Reference proteome</keyword>
<dbReference type="Pfam" id="PF08386">
    <property type="entry name" value="Abhydrolase_4"/>
    <property type="match status" value="1"/>
</dbReference>
<dbReference type="EMBL" id="JBHMDG010000047">
    <property type="protein sequence ID" value="MFB9315768.1"/>
    <property type="molecule type" value="Genomic_DNA"/>
</dbReference>
<dbReference type="InterPro" id="IPR029058">
    <property type="entry name" value="AB_hydrolase_fold"/>
</dbReference>
<name>A0ABV5KGA2_9ACTN</name>
<evidence type="ECO:0000259" key="5">
    <source>
        <dbReference type="Pfam" id="PF08386"/>
    </source>
</evidence>
<accession>A0ABV5KGA2</accession>
<dbReference type="PANTHER" id="PTHR43248:SF29">
    <property type="entry name" value="TRIPEPTIDYL AMINOPEPTIDASE"/>
    <property type="match status" value="1"/>
</dbReference>
<comment type="caution">
    <text evidence="6">The sequence shown here is derived from an EMBL/GenBank/DDBJ whole genome shotgun (WGS) entry which is preliminary data.</text>
</comment>
<dbReference type="InterPro" id="IPR051601">
    <property type="entry name" value="Serine_prot/Carboxylest_S33"/>
</dbReference>
<dbReference type="RefSeq" id="WP_246084091.1">
    <property type="nucleotide sequence ID" value="NZ_JBHMDG010000047.1"/>
</dbReference>
<evidence type="ECO:0000313" key="6">
    <source>
        <dbReference type="EMBL" id="MFB9315768.1"/>
    </source>
</evidence>
<sequence>MNKNLMVAVAVVLMLVLGIGGGVVAALVVAGADDDSSSSAGSRDSSDRAPVTPAGPVPEGLDRFYDQQLAWDDCGANECAALEVPVDYQKPDGEVIKLKVERTLARDGANRVGSVVVNPGGPGAPGTTMAENASGYFRSELLDRVDIVAFDPRGTGDSDPVDCLSDADLDAFVAQDPSPDDQAEGEEVVANQDKFFAGCVANSDALVGHVSTVEAARDMDVLRSVLGEEKLSYLGFSYGTTLGSTYASLFPANVGRFVLDGATDPTLDFRDNALSQAAGFQTALDAYVDNCVDEGDCFLGADRAAGLARIDQLLDDIDKSPLPTDGDRKLTVGNAFYGLVTPLYSRDSWSYLDQGLQEAIGGKGTTLLQLSDLYGSRNASGGYDDNSLEAILAINCLDDPESIEAADVPAEYPAFEKASPTFGRLFAWGLTGCHGIKVKAEEKPPVIKAEGAAPIVVVGTTRDPATPYKEAVALAEQLDSGVLLTRDGDGHTGYNKGNSCIDQAVEGYLIDGDVPADGTKC</sequence>
<protein>
    <submittedName>
        <fullName evidence="6">Alpha/beta hydrolase</fullName>
    </submittedName>
</protein>
<dbReference type="InterPro" id="IPR013595">
    <property type="entry name" value="Pept_S33_TAP-like_C"/>
</dbReference>
<evidence type="ECO:0000313" key="7">
    <source>
        <dbReference type="Proteomes" id="UP001589750"/>
    </source>
</evidence>
<evidence type="ECO:0000256" key="1">
    <source>
        <dbReference type="ARBA" id="ARBA00010088"/>
    </source>
</evidence>
<reference evidence="6 7" key="1">
    <citation type="submission" date="2024-09" db="EMBL/GenBank/DDBJ databases">
        <authorList>
            <person name="Sun Q."/>
            <person name="Mori K."/>
        </authorList>
    </citation>
    <scope>NUCLEOTIDE SEQUENCE [LARGE SCALE GENOMIC DNA]</scope>
    <source>
        <strain evidence="6 7">JCM 9626</strain>
    </source>
</reference>
<comment type="similarity">
    <text evidence="1">Belongs to the peptidase S33 family.</text>
</comment>
<dbReference type="PANTHER" id="PTHR43248">
    <property type="entry name" value="2-SUCCINYL-6-HYDROXY-2,4-CYCLOHEXADIENE-1-CARBOXYLATE SYNTHASE"/>
    <property type="match status" value="1"/>
</dbReference>
<organism evidence="6 7">
    <name type="scientific">Nocardioides plantarum</name>
    <dbReference type="NCBI Taxonomy" id="29299"/>
    <lineage>
        <taxon>Bacteria</taxon>
        <taxon>Bacillati</taxon>
        <taxon>Actinomycetota</taxon>
        <taxon>Actinomycetes</taxon>
        <taxon>Propionibacteriales</taxon>
        <taxon>Nocardioidaceae</taxon>
        <taxon>Nocardioides</taxon>
    </lineage>
</organism>
<gene>
    <name evidence="6" type="ORF">ACFFRI_22175</name>
</gene>
<dbReference type="Proteomes" id="UP001589750">
    <property type="component" value="Unassembled WGS sequence"/>
</dbReference>
<feature type="domain" description="Peptidase S33 tripeptidyl aminopeptidase-like C-terminal" evidence="5">
    <location>
        <begin position="420"/>
        <end position="521"/>
    </location>
</feature>
<proteinExistence type="inferred from homology"/>
<feature type="region of interest" description="Disordered" evidence="4">
    <location>
        <begin position="35"/>
        <end position="59"/>
    </location>
</feature>
<keyword evidence="3 6" id="KW-0378">Hydrolase</keyword>